<proteinExistence type="predicted"/>
<dbReference type="Proteomes" id="UP000243579">
    <property type="component" value="Unassembled WGS sequence"/>
</dbReference>
<accession>A0A1V9YRG8</accession>
<organism evidence="1 2">
    <name type="scientific">Achlya hypogyna</name>
    <name type="common">Oomycete</name>
    <name type="synonym">Protoachlya hypogyna</name>
    <dbReference type="NCBI Taxonomy" id="1202772"/>
    <lineage>
        <taxon>Eukaryota</taxon>
        <taxon>Sar</taxon>
        <taxon>Stramenopiles</taxon>
        <taxon>Oomycota</taxon>
        <taxon>Saprolegniomycetes</taxon>
        <taxon>Saprolegniales</taxon>
        <taxon>Achlyaceae</taxon>
        <taxon>Achlya</taxon>
    </lineage>
</organism>
<gene>
    <name evidence="1" type="ORF">ACHHYP_07002</name>
</gene>
<dbReference type="EMBL" id="JNBR01001389">
    <property type="protein sequence ID" value="OQR88260.1"/>
    <property type="molecule type" value="Genomic_DNA"/>
</dbReference>
<keyword evidence="2" id="KW-1185">Reference proteome</keyword>
<name>A0A1V9YRG8_ACHHY</name>
<dbReference type="AlphaFoldDB" id="A0A1V9YRG8"/>
<reference evidence="1 2" key="1">
    <citation type="journal article" date="2014" name="Genome Biol. Evol.">
        <title>The secreted proteins of Achlya hypogyna and Thraustotheca clavata identify the ancestral oomycete secretome and reveal gene acquisitions by horizontal gene transfer.</title>
        <authorList>
            <person name="Misner I."/>
            <person name="Blouin N."/>
            <person name="Leonard G."/>
            <person name="Richards T.A."/>
            <person name="Lane C.E."/>
        </authorList>
    </citation>
    <scope>NUCLEOTIDE SEQUENCE [LARGE SCALE GENOMIC DNA]</scope>
    <source>
        <strain evidence="1 2">ATCC 48635</strain>
    </source>
</reference>
<protein>
    <submittedName>
        <fullName evidence="1">Uncharacterized protein</fullName>
    </submittedName>
</protein>
<comment type="caution">
    <text evidence="1">The sequence shown here is derived from an EMBL/GenBank/DDBJ whole genome shotgun (WGS) entry which is preliminary data.</text>
</comment>
<evidence type="ECO:0000313" key="2">
    <source>
        <dbReference type="Proteomes" id="UP000243579"/>
    </source>
</evidence>
<sequence>MGRYSERQAVIKQLQQLISLAAVTSSWPRLESMDHAPPDCTLHFTPPLALLLHIYEAVLAHRYLYDRTRLPKREPPFNYLFSLRPKEFKQEARTSQESFWQIVERIQTHAVFSSKSNYKQAPVEEQFFVFLAK</sequence>
<evidence type="ECO:0000313" key="1">
    <source>
        <dbReference type="EMBL" id="OQR88260.1"/>
    </source>
</evidence>